<feature type="compositionally biased region" description="Low complexity" evidence="3">
    <location>
        <begin position="1"/>
        <end position="14"/>
    </location>
</feature>
<dbReference type="SUPFAM" id="SSF46785">
    <property type="entry name" value="Winged helix' DNA-binding domain"/>
    <property type="match status" value="1"/>
</dbReference>
<dbReference type="Gene3D" id="1.10.10.10">
    <property type="entry name" value="Winged helix-like DNA-binding domain superfamily/Winged helix DNA-binding domain"/>
    <property type="match status" value="1"/>
</dbReference>
<dbReference type="InterPro" id="IPR036390">
    <property type="entry name" value="WH_DNA-bd_sf"/>
</dbReference>
<dbReference type="InterPro" id="IPR036388">
    <property type="entry name" value="WH-like_DNA-bd_sf"/>
</dbReference>
<proteinExistence type="inferred from homology"/>
<evidence type="ECO:0000256" key="2">
    <source>
        <dbReference type="RuleBase" id="RU003894"/>
    </source>
</evidence>
<dbReference type="Ensembl" id="ENSDCDT00010003719.1">
    <property type="protein sequence ID" value="ENSDCDP00010003582.1"/>
    <property type="gene ID" value="ENSDCDG00010001631.1"/>
</dbReference>
<keyword evidence="1 2" id="KW-0238">DNA-binding</keyword>
<feature type="region of interest" description="Disordered" evidence="3">
    <location>
        <begin position="1"/>
        <end position="31"/>
    </location>
</feature>
<keyword evidence="6" id="KW-1185">Reference proteome</keyword>
<dbReference type="Proteomes" id="UP000694580">
    <property type="component" value="Chromosome 2"/>
</dbReference>
<sequence length="168" mass="18244">MAPSGPAAAPQASGAKKKKKKKKGKKGQPGKYSQLVIDAIRKLAEKSGSSLVKIYNEAKKVSWFDQQNGRMYLRYSIRALLLNDTLVQVRGMGANGSFKLNRSKFEAKKKKKKKGSSEAAAAKLSPRKKVAKKPAAAAGTKKAKSRRSTCQLGQLLQTGNRLSLLLKD</sequence>
<dbReference type="PRINTS" id="PR00624">
    <property type="entry name" value="HISTONEH5"/>
</dbReference>
<evidence type="ECO:0000256" key="1">
    <source>
        <dbReference type="ARBA" id="ARBA00023125"/>
    </source>
</evidence>
<reference evidence="5" key="2">
    <citation type="submission" date="2025-08" db="UniProtKB">
        <authorList>
            <consortium name="Ensembl"/>
        </authorList>
    </citation>
    <scope>IDENTIFICATION</scope>
</reference>
<keyword evidence="2" id="KW-0539">Nucleus</keyword>
<feature type="domain" description="H15" evidence="4">
    <location>
        <begin position="28"/>
        <end position="102"/>
    </location>
</feature>
<dbReference type="InterPro" id="IPR005818">
    <property type="entry name" value="Histone_H1/H5_H15"/>
</dbReference>
<dbReference type="InterPro" id="IPR005819">
    <property type="entry name" value="H1/H5"/>
</dbReference>
<dbReference type="GO" id="GO:0005634">
    <property type="term" value="C:nucleus"/>
    <property type="evidence" value="ECO:0007669"/>
    <property type="project" value="UniProtKB-SubCell"/>
</dbReference>
<dbReference type="GO" id="GO:0006334">
    <property type="term" value="P:nucleosome assembly"/>
    <property type="evidence" value="ECO:0007669"/>
    <property type="project" value="InterPro"/>
</dbReference>
<reference evidence="5 6" key="1">
    <citation type="submission" date="2020-06" db="EMBL/GenBank/DDBJ databases">
        <authorList>
            <consortium name="Wellcome Sanger Institute Data Sharing"/>
        </authorList>
    </citation>
    <scope>NUCLEOTIDE SEQUENCE [LARGE SCALE GENOMIC DNA]</scope>
</reference>
<evidence type="ECO:0000313" key="5">
    <source>
        <dbReference type="Ensembl" id="ENSDCDP00010003582.1"/>
    </source>
</evidence>
<comment type="similarity">
    <text evidence="2">Belongs to the histone H1/H5 family.</text>
</comment>
<dbReference type="GeneTree" id="ENSGT00730000111536"/>
<reference evidence="5" key="3">
    <citation type="submission" date="2025-09" db="UniProtKB">
        <authorList>
            <consortium name="Ensembl"/>
        </authorList>
    </citation>
    <scope>IDENTIFICATION</scope>
</reference>
<dbReference type="Pfam" id="PF00538">
    <property type="entry name" value="Linker_histone"/>
    <property type="match status" value="1"/>
</dbReference>
<dbReference type="GO" id="GO:0000786">
    <property type="term" value="C:nucleosome"/>
    <property type="evidence" value="ECO:0007669"/>
    <property type="project" value="InterPro"/>
</dbReference>
<dbReference type="GO" id="GO:0003677">
    <property type="term" value="F:DNA binding"/>
    <property type="evidence" value="ECO:0007669"/>
    <property type="project" value="UniProtKB-KW"/>
</dbReference>
<evidence type="ECO:0000313" key="6">
    <source>
        <dbReference type="Proteomes" id="UP000694580"/>
    </source>
</evidence>
<evidence type="ECO:0000259" key="4">
    <source>
        <dbReference type="PROSITE" id="PS51504"/>
    </source>
</evidence>
<feature type="compositionally biased region" description="Basic residues" evidence="3">
    <location>
        <begin position="15"/>
        <end position="28"/>
    </location>
</feature>
<protein>
    <recommendedName>
        <fullName evidence="4">H15 domain-containing protein</fullName>
    </recommendedName>
</protein>
<dbReference type="CDD" id="cd00073">
    <property type="entry name" value="H15"/>
    <property type="match status" value="1"/>
</dbReference>
<evidence type="ECO:0000256" key="3">
    <source>
        <dbReference type="SAM" id="MobiDB-lite"/>
    </source>
</evidence>
<organism evidence="5 6">
    <name type="scientific">Denticeps clupeoides</name>
    <name type="common">denticle herring</name>
    <dbReference type="NCBI Taxonomy" id="299321"/>
    <lineage>
        <taxon>Eukaryota</taxon>
        <taxon>Metazoa</taxon>
        <taxon>Chordata</taxon>
        <taxon>Craniata</taxon>
        <taxon>Vertebrata</taxon>
        <taxon>Euteleostomi</taxon>
        <taxon>Actinopterygii</taxon>
        <taxon>Neopterygii</taxon>
        <taxon>Teleostei</taxon>
        <taxon>Clupei</taxon>
        <taxon>Clupeiformes</taxon>
        <taxon>Denticipitoidei</taxon>
        <taxon>Denticipitidae</taxon>
        <taxon>Denticeps</taxon>
    </lineage>
</organism>
<dbReference type="GO" id="GO:0030527">
    <property type="term" value="F:structural constituent of chromatin"/>
    <property type="evidence" value="ECO:0007669"/>
    <property type="project" value="InterPro"/>
</dbReference>
<dbReference type="SMART" id="SM00526">
    <property type="entry name" value="H15"/>
    <property type="match status" value="1"/>
</dbReference>
<accession>A0AAY4A3H2</accession>
<feature type="region of interest" description="Disordered" evidence="3">
    <location>
        <begin position="105"/>
        <end position="152"/>
    </location>
</feature>
<comment type="subcellular location">
    <subcellularLocation>
        <location evidence="2">Nucleus</location>
    </subcellularLocation>
</comment>
<dbReference type="PROSITE" id="PS51504">
    <property type="entry name" value="H15"/>
    <property type="match status" value="1"/>
</dbReference>
<dbReference type="AlphaFoldDB" id="A0AAY4A3H2"/>
<keyword evidence="2" id="KW-0158">Chromosome</keyword>
<name>A0AAY4A3H2_9TELE</name>